<dbReference type="InterPro" id="IPR029058">
    <property type="entry name" value="AB_hydrolase_fold"/>
</dbReference>
<dbReference type="InterPro" id="IPR050228">
    <property type="entry name" value="Carboxylesterase_BioH"/>
</dbReference>
<reference evidence="2 3" key="1">
    <citation type="submission" date="2019-06" db="EMBL/GenBank/DDBJ databases">
        <title>Whole genome sequence for Rhodospirillaceae sp. R148.</title>
        <authorList>
            <person name="Wang G."/>
        </authorList>
    </citation>
    <scope>NUCLEOTIDE SEQUENCE [LARGE SCALE GENOMIC DNA]</scope>
    <source>
        <strain evidence="2 3">R148</strain>
    </source>
</reference>
<evidence type="ECO:0000313" key="3">
    <source>
        <dbReference type="Proteomes" id="UP000315252"/>
    </source>
</evidence>
<comment type="caution">
    <text evidence="2">The sequence shown here is derived from an EMBL/GenBank/DDBJ whole genome shotgun (WGS) entry which is preliminary data.</text>
</comment>
<evidence type="ECO:0000313" key="2">
    <source>
        <dbReference type="EMBL" id="TQV81826.1"/>
    </source>
</evidence>
<dbReference type="SUPFAM" id="SSF53474">
    <property type="entry name" value="alpha/beta-Hydrolases"/>
    <property type="match status" value="1"/>
</dbReference>
<dbReference type="PRINTS" id="PR00111">
    <property type="entry name" value="ABHYDROLASE"/>
</dbReference>
<dbReference type="GO" id="GO:0016787">
    <property type="term" value="F:hydrolase activity"/>
    <property type="evidence" value="ECO:0007669"/>
    <property type="project" value="UniProtKB-KW"/>
</dbReference>
<dbReference type="EMBL" id="VHSH01000002">
    <property type="protein sequence ID" value="TQV81826.1"/>
    <property type="molecule type" value="Genomic_DNA"/>
</dbReference>
<dbReference type="AlphaFoldDB" id="A0A545TX70"/>
<gene>
    <name evidence="2" type="ORF">FKG95_06190</name>
</gene>
<organism evidence="2 3">
    <name type="scientific">Denitrobaculum tricleocarpae</name>
    <dbReference type="NCBI Taxonomy" id="2591009"/>
    <lineage>
        <taxon>Bacteria</taxon>
        <taxon>Pseudomonadati</taxon>
        <taxon>Pseudomonadota</taxon>
        <taxon>Alphaproteobacteria</taxon>
        <taxon>Rhodospirillales</taxon>
        <taxon>Rhodospirillaceae</taxon>
        <taxon>Denitrobaculum</taxon>
    </lineage>
</organism>
<dbReference type="PANTHER" id="PTHR43194">
    <property type="entry name" value="HYDROLASE ALPHA/BETA FOLD FAMILY"/>
    <property type="match status" value="1"/>
</dbReference>
<dbReference type="Proteomes" id="UP000315252">
    <property type="component" value="Unassembled WGS sequence"/>
</dbReference>
<feature type="domain" description="AB hydrolase-1" evidence="1">
    <location>
        <begin position="15"/>
        <end position="253"/>
    </location>
</feature>
<sequence>MLFTCNTHQTDPAPIVALHSSASDRRQWSGLVSDLRDRHDVFTFNLPGYGPDFTRCRAFKGMATVAEPILQEILKIGQAVHLVGHSFGGGVALKIALMRPDLVKSLTLYEPVAFHILRGRGAEDAGLLAGLKQVEESLRAVGSDGRDGPGLKPFIDFWNGDGAWDRMPETLRDRLISATAAVLADFDSCFSEDWRLEDLGGLELPTQILMGMESPEIAQRTATLIFGQIPDAELVMLPGLGHMAPIHAPDWVNPRIKQHIARIERSAEHFAWPQSHAA</sequence>
<dbReference type="PANTHER" id="PTHR43194:SF2">
    <property type="entry name" value="PEROXISOMAL MEMBRANE PROTEIN LPX1"/>
    <property type="match status" value="1"/>
</dbReference>
<name>A0A545TX70_9PROT</name>
<evidence type="ECO:0000259" key="1">
    <source>
        <dbReference type="Pfam" id="PF12697"/>
    </source>
</evidence>
<proteinExistence type="predicted"/>
<dbReference type="OrthoDB" id="9799612at2"/>
<dbReference type="InterPro" id="IPR000073">
    <property type="entry name" value="AB_hydrolase_1"/>
</dbReference>
<dbReference type="Gene3D" id="3.40.50.1820">
    <property type="entry name" value="alpha/beta hydrolase"/>
    <property type="match status" value="1"/>
</dbReference>
<dbReference type="Pfam" id="PF12697">
    <property type="entry name" value="Abhydrolase_6"/>
    <property type="match status" value="1"/>
</dbReference>
<protein>
    <submittedName>
        <fullName evidence="2">Alpha/beta hydrolase</fullName>
    </submittedName>
</protein>
<dbReference type="RefSeq" id="WP_142895457.1">
    <property type="nucleotide sequence ID" value="NZ_ML660053.1"/>
</dbReference>
<keyword evidence="3" id="KW-1185">Reference proteome</keyword>
<accession>A0A545TX70</accession>
<keyword evidence="2" id="KW-0378">Hydrolase</keyword>